<dbReference type="EMBL" id="CAEZYK010000040">
    <property type="protein sequence ID" value="CAB4723757.1"/>
    <property type="molecule type" value="Genomic_DNA"/>
</dbReference>
<dbReference type="EMBL" id="CAFBMM010000026">
    <property type="protein sequence ID" value="CAB4904927.1"/>
    <property type="molecule type" value="Genomic_DNA"/>
</dbReference>
<evidence type="ECO:0000256" key="1">
    <source>
        <dbReference type="SAM" id="MobiDB-lite"/>
    </source>
</evidence>
<feature type="region of interest" description="Disordered" evidence="1">
    <location>
        <begin position="30"/>
        <end position="49"/>
    </location>
</feature>
<name>A0A6J7GA18_9ZZZZ</name>
<evidence type="ECO:0000313" key="2">
    <source>
        <dbReference type="EMBL" id="CAB4723757.1"/>
    </source>
</evidence>
<sequence>MAKPKWKCGLIVGIILVSIFGGSACSSNDSKSSGTEESNSSIPDDQGESTVTIGVICTSAQEATETTVNAWEASDKAAASRCAEDVVVESLFSTSGAKAEWVFQGCVGVNASTEKCAFTYEGGAALFTAIGSDAMGWKLSELSFQAD</sequence>
<gene>
    <name evidence="2" type="ORF">UFOPK2683_00837</name>
    <name evidence="3" type="ORF">UFOPK3605_00699</name>
    <name evidence="4" type="ORF">UFOPK3897_00613</name>
    <name evidence="5" type="ORF">UFOPK4121_00261</name>
</gene>
<proteinExistence type="predicted"/>
<evidence type="ECO:0000313" key="5">
    <source>
        <dbReference type="EMBL" id="CAB5014797.1"/>
    </source>
</evidence>
<organism evidence="3">
    <name type="scientific">freshwater metagenome</name>
    <dbReference type="NCBI Taxonomy" id="449393"/>
    <lineage>
        <taxon>unclassified sequences</taxon>
        <taxon>metagenomes</taxon>
        <taxon>ecological metagenomes</taxon>
    </lineage>
</organism>
<dbReference type="PROSITE" id="PS51257">
    <property type="entry name" value="PROKAR_LIPOPROTEIN"/>
    <property type="match status" value="1"/>
</dbReference>
<reference evidence="3" key="1">
    <citation type="submission" date="2020-05" db="EMBL/GenBank/DDBJ databases">
        <authorList>
            <person name="Chiriac C."/>
            <person name="Salcher M."/>
            <person name="Ghai R."/>
            <person name="Kavagutti S V."/>
        </authorList>
    </citation>
    <scope>NUCLEOTIDE SEQUENCE</scope>
</reference>
<protein>
    <submittedName>
        <fullName evidence="3">Unannotated protein</fullName>
    </submittedName>
</protein>
<accession>A0A6J7GA18</accession>
<evidence type="ECO:0000313" key="3">
    <source>
        <dbReference type="EMBL" id="CAB4904927.1"/>
    </source>
</evidence>
<dbReference type="EMBL" id="CAFBOF010000008">
    <property type="protein sequence ID" value="CAB4973183.1"/>
    <property type="molecule type" value="Genomic_DNA"/>
</dbReference>
<feature type="compositionally biased region" description="Low complexity" evidence="1">
    <location>
        <begin position="30"/>
        <end position="41"/>
    </location>
</feature>
<dbReference type="AlphaFoldDB" id="A0A6J7GA18"/>
<dbReference type="EMBL" id="CAFBPQ010000004">
    <property type="protein sequence ID" value="CAB5014797.1"/>
    <property type="molecule type" value="Genomic_DNA"/>
</dbReference>
<evidence type="ECO:0000313" key="4">
    <source>
        <dbReference type="EMBL" id="CAB4973183.1"/>
    </source>
</evidence>